<evidence type="ECO:0000313" key="1">
    <source>
        <dbReference type="EMBL" id="MFC0623789.1"/>
    </source>
</evidence>
<organism evidence="1 2">
    <name type="scientific">Kribbella deserti</name>
    <dbReference type="NCBI Taxonomy" id="1926257"/>
    <lineage>
        <taxon>Bacteria</taxon>
        <taxon>Bacillati</taxon>
        <taxon>Actinomycetota</taxon>
        <taxon>Actinomycetes</taxon>
        <taxon>Propionibacteriales</taxon>
        <taxon>Kribbellaceae</taxon>
        <taxon>Kribbella</taxon>
    </lineage>
</organism>
<reference evidence="1 2" key="1">
    <citation type="submission" date="2024-09" db="EMBL/GenBank/DDBJ databases">
        <authorList>
            <person name="Sun Q."/>
            <person name="Mori K."/>
        </authorList>
    </citation>
    <scope>NUCLEOTIDE SEQUENCE [LARGE SCALE GENOMIC DNA]</scope>
    <source>
        <strain evidence="1 2">CGMCC 1.15906</strain>
    </source>
</reference>
<sequence>MDEPIQAVRSAPGEYFLAAEEVHAGQTFKFRDAVYEIVTEPTKFGIAWSATVKVVEGLRPGSTFRAMLHTGRRVN</sequence>
<keyword evidence="2" id="KW-1185">Reference proteome</keyword>
<proteinExistence type="predicted"/>
<dbReference type="RefSeq" id="WP_380044489.1">
    <property type="nucleotide sequence ID" value="NZ_JBHLTC010000006.1"/>
</dbReference>
<accession>A0ABV6QGL9</accession>
<dbReference type="Proteomes" id="UP001589890">
    <property type="component" value="Unassembled WGS sequence"/>
</dbReference>
<evidence type="ECO:0000313" key="2">
    <source>
        <dbReference type="Proteomes" id="UP001589890"/>
    </source>
</evidence>
<name>A0ABV6QGL9_9ACTN</name>
<dbReference type="EMBL" id="JBHLTC010000006">
    <property type="protein sequence ID" value="MFC0623789.1"/>
    <property type="molecule type" value="Genomic_DNA"/>
</dbReference>
<gene>
    <name evidence="1" type="ORF">ACFFGN_06930</name>
</gene>
<comment type="caution">
    <text evidence="1">The sequence shown here is derived from an EMBL/GenBank/DDBJ whole genome shotgun (WGS) entry which is preliminary data.</text>
</comment>
<protein>
    <submittedName>
        <fullName evidence="1">Uncharacterized protein</fullName>
    </submittedName>
</protein>